<reference evidence="1 2" key="1">
    <citation type="submission" date="2017-11" db="EMBL/GenBank/DDBJ databases">
        <title>Comparative genomics of Botrytis spp.</title>
        <authorList>
            <person name="Valero-Jimenez C.A."/>
            <person name="Tapia P."/>
            <person name="Veloso J."/>
            <person name="Silva-Moreno E."/>
            <person name="Staats M."/>
            <person name="Valdes J.H."/>
            <person name="Van Kan J.A.L."/>
        </authorList>
    </citation>
    <scope>NUCLEOTIDE SEQUENCE [LARGE SCALE GENOMIC DNA]</scope>
    <source>
        <strain evidence="1 2">MUCL2830</strain>
    </source>
</reference>
<dbReference type="OrthoDB" id="2157530at2759"/>
<evidence type="ECO:0000313" key="2">
    <source>
        <dbReference type="Proteomes" id="UP000297299"/>
    </source>
</evidence>
<accession>A0A4Y8CZ74</accession>
<proteinExistence type="predicted"/>
<gene>
    <name evidence="1" type="ORF">BOTCAL_0203g00170</name>
</gene>
<dbReference type="Proteomes" id="UP000297299">
    <property type="component" value="Unassembled WGS sequence"/>
</dbReference>
<dbReference type="EMBL" id="PHWZ01000203">
    <property type="protein sequence ID" value="TEY58689.1"/>
    <property type="molecule type" value="Genomic_DNA"/>
</dbReference>
<keyword evidence="2" id="KW-1185">Reference proteome</keyword>
<name>A0A4Y8CZ74_9HELO</name>
<protein>
    <submittedName>
        <fullName evidence="1">Uncharacterized protein</fullName>
    </submittedName>
</protein>
<sequence>MLDKELLKKMLLSRCGITARLLIYAEYEATLREQESRACTDNHWKLDVRPDYKFHEKGIEEETGRMFHRDKSGRWPRIILADFGDEIQGDYVKITDDEGGLVGLLPQATQQGYFLVTREYTQFDRKAPTKTRYEMPRYLVLREHKSNRHSIIGQAIIV</sequence>
<comment type="caution">
    <text evidence="1">The sequence shown here is derived from an EMBL/GenBank/DDBJ whole genome shotgun (WGS) entry which is preliminary data.</text>
</comment>
<dbReference type="AlphaFoldDB" id="A0A4Y8CZ74"/>
<organism evidence="1 2">
    <name type="scientific">Botryotinia calthae</name>
    <dbReference type="NCBI Taxonomy" id="38488"/>
    <lineage>
        <taxon>Eukaryota</taxon>
        <taxon>Fungi</taxon>
        <taxon>Dikarya</taxon>
        <taxon>Ascomycota</taxon>
        <taxon>Pezizomycotina</taxon>
        <taxon>Leotiomycetes</taxon>
        <taxon>Helotiales</taxon>
        <taxon>Sclerotiniaceae</taxon>
        <taxon>Botryotinia</taxon>
    </lineage>
</organism>
<evidence type="ECO:0000313" key="1">
    <source>
        <dbReference type="EMBL" id="TEY58689.1"/>
    </source>
</evidence>